<protein>
    <submittedName>
        <fullName evidence="1">Uncharacterized protein</fullName>
    </submittedName>
</protein>
<dbReference type="EMBL" id="GBRH01266362">
    <property type="protein sequence ID" value="JAD31533.1"/>
    <property type="molecule type" value="Transcribed_RNA"/>
</dbReference>
<organism evidence="1">
    <name type="scientific">Arundo donax</name>
    <name type="common">Giant reed</name>
    <name type="synonym">Donax arundinaceus</name>
    <dbReference type="NCBI Taxonomy" id="35708"/>
    <lineage>
        <taxon>Eukaryota</taxon>
        <taxon>Viridiplantae</taxon>
        <taxon>Streptophyta</taxon>
        <taxon>Embryophyta</taxon>
        <taxon>Tracheophyta</taxon>
        <taxon>Spermatophyta</taxon>
        <taxon>Magnoliopsida</taxon>
        <taxon>Liliopsida</taxon>
        <taxon>Poales</taxon>
        <taxon>Poaceae</taxon>
        <taxon>PACMAD clade</taxon>
        <taxon>Arundinoideae</taxon>
        <taxon>Arundineae</taxon>
        <taxon>Arundo</taxon>
    </lineage>
</organism>
<name>A0A0A8Z1G5_ARUDO</name>
<sequence length="39" mass="4512">MLHTISCFFGDRIPMYLSSEACFNISTLYPYFNGSEEVK</sequence>
<accession>A0A0A8Z1G5</accession>
<proteinExistence type="predicted"/>
<reference evidence="1" key="2">
    <citation type="journal article" date="2015" name="Data Brief">
        <title>Shoot transcriptome of the giant reed, Arundo donax.</title>
        <authorList>
            <person name="Barrero R.A."/>
            <person name="Guerrero F.D."/>
            <person name="Moolhuijzen P."/>
            <person name="Goolsby J.A."/>
            <person name="Tidwell J."/>
            <person name="Bellgard S.E."/>
            <person name="Bellgard M.I."/>
        </authorList>
    </citation>
    <scope>NUCLEOTIDE SEQUENCE</scope>
    <source>
        <tissue evidence="1">Shoot tissue taken approximately 20 cm above the soil surface</tissue>
    </source>
</reference>
<dbReference type="AlphaFoldDB" id="A0A0A8Z1G5"/>
<reference evidence="1" key="1">
    <citation type="submission" date="2014-09" db="EMBL/GenBank/DDBJ databases">
        <authorList>
            <person name="Magalhaes I.L.F."/>
            <person name="Oliveira U."/>
            <person name="Santos F.R."/>
            <person name="Vidigal T.H.D.A."/>
            <person name="Brescovit A.D."/>
            <person name="Santos A.J."/>
        </authorList>
    </citation>
    <scope>NUCLEOTIDE SEQUENCE</scope>
    <source>
        <tissue evidence="1">Shoot tissue taken approximately 20 cm above the soil surface</tissue>
    </source>
</reference>
<evidence type="ECO:0000313" key="1">
    <source>
        <dbReference type="EMBL" id="JAD31533.1"/>
    </source>
</evidence>